<dbReference type="GO" id="GO:0004300">
    <property type="term" value="F:enoyl-CoA hydratase activity"/>
    <property type="evidence" value="ECO:0007669"/>
    <property type="project" value="UniProtKB-EC"/>
</dbReference>
<keyword evidence="3" id="KW-0456">Lyase</keyword>
<sequence length="269" mass="28155">MTDLTNPHCEISDLGDRLVVENRNAARRNALTPDFYKGLHHALELATDNPRIGAVLIMGEGDFFCAGGDLTMLIKAQQMPEDQRRARIDALNDLIRAVVACPRPVIAVVEGGAAGAGLSLALACDMIVSARDARFTAAYVNAGLVPDGGLTAALTACLPPQMAASMALTGQPVGAERLHALGLIHELTDPGEAIMAAMALADHLAAGPAEAQAAIKHLLTGARAALLEAQLTAERDAMATALASREAAEGITAFLAKRPPDFRRLREDS</sequence>
<keyword evidence="4" id="KW-1185">Reference proteome</keyword>
<comment type="similarity">
    <text evidence="1 2">Belongs to the enoyl-CoA hydratase/isomerase family.</text>
</comment>
<dbReference type="InterPro" id="IPR001753">
    <property type="entry name" value="Enoyl-CoA_hydra/iso"/>
</dbReference>
<dbReference type="Gene3D" id="3.90.226.10">
    <property type="entry name" value="2-enoyl-CoA Hydratase, Chain A, domain 1"/>
    <property type="match status" value="1"/>
</dbReference>
<accession>A0A4U0R009</accession>
<evidence type="ECO:0000313" key="3">
    <source>
        <dbReference type="EMBL" id="TJZ87917.1"/>
    </source>
</evidence>
<evidence type="ECO:0000256" key="2">
    <source>
        <dbReference type="RuleBase" id="RU003707"/>
    </source>
</evidence>
<dbReference type="PROSITE" id="PS00166">
    <property type="entry name" value="ENOYL_COA_HYDRATASE"/>
    <property type="match status" value="1"/>
</dbReference>
<organism evidence="3 4">
    <name type="scientific">Paracoccus hibiscisoli</name>
    <dbReference type="NCBI Taxonomy" id="2023261"/>
    <lineage>
        <taxon>Bacteria</taxon>
        <taxon>Pseudomonadati</taxon>
        <taxon>Pseudomonadota</taxon>
        <taxon>Alphaproteobacteria</taxon>
        <taxon>Rhodobacterales</taxon>
        <taxon>Paracoccaceae</taxon>
        <taxon>Paracoccus</taxon>
    </lineage>
</organism>
<dbReference type="NCBIfam" id="NF046063">
    <property type="entry name" value="oxepin_alt"/>
    <property type="match status" value="1"/>
</dbReference>
<dbReference type="Pfam" id="PF00378">
    <property type="entry name" value="ECH_1"/>
    <property type="match status" value="1"/>
</dbReference>
<dbReference type="InterPro" id="IPR014748">
    <property type="entry name" value="Enoyl-CoA_hydra_C"/>
</dbReference>
<dbReference type="EMBL" id="SUNH01000001">
    <property type="protein sequence ID" value="TJZ87917.1"/>
    <property type="molecule type" value="Genomic_DNA"/>
</dbReference>
<proteinExistence type="inferred from homology"/>
<gene>
    <name evidence="3" type="ORF">FA740_00230</name>
</gene>
<evidence type="ECO:0000313" key="4">
    <source>
        <dbReference type="Proteomes" id="UP000306223"/>
    </source>
</evidence>
<dbReference type="InterPro" id="IPR018376">
    <property type="entry name" value="Enoyl-CoA_hyd/isom_CS"/>
</dbReference>
<dbReference type="SUPFAM" id="SSF52096">
    <property type="entry name" value="ClpP/crotonase"/>
    <property type="match status" value="1"/>
</dbReference>
<dbReference type="AlphaFoldDB" id="A0A4U0R009"/>
<dbReference type="PANTHER" id="PTHR43459:SF1">
    <property type="entry name" value="EG:BACN32G11.4 PROTEIN"/>
    <property type="match status" value="1"/>
</dbReference>
<dbReference type="Gene3D" id="1.10.12.10">
    <property type="entry name" value="Lyase 2-enoyl-coa Hydratase, Chain A, domain 2"/>
    <property type="match status" value="1"/>
</dbReference>
<reference evidence="3 4" key="1">
    <citation type="submission" date="2019-04" db="EMBL/GenBank/DDBJ databases">
        <authorList>
            <person name="Li J."/>
        </authorList>
    </citation>
    <scope>NUCLEOTIDE SEQUENCE [LARGE SCALE GENOMIC DNA]</scope>
    <source>
        <strain evidence="3 4">CCTCC AB2016182</strain>
    </source>
</reference>
<dbReference type="Proteomes" id="UP000306223">
    <property type="component" value="Unassembled WGS sequence"/>
</dbReference>
<dbReference type="InterPro" id="IPR029045">
    <property type="entry name" value="ClpP/crotonase-like_dom_sf"/>
</dbReference>
<comment type="caution">
    <text evidence="3">The sequence shown here is derived from an EMBL/GenBank/DDBJ whole genome shotgun (WGS) entry which is preliminary data.</text>
</comment>
<dbReference type="EC" id="4.2.1.17" evidence="3"/>
<evidence type="ECO:0000256" key="1">
    <source>
        <dbReference type="ARBA" id="ARBA00005254"/>
    </source>
</evidence>
<dbReference type="CDD" id="cd06558">
    <property type="entry name" value="crotonase-like"/>
    <property type="match status" value="1"/>
</dbReference>
<protein>
    <submittedName>
        <fullName evidence="3">Enoyl-CoA hydratase</fullName>
        <ecNumber evidence="3">4.2.1.17</ecNumber>
    </submittedName>
</protein>
<name>A0A4U0R009_9RHOB</name>
<dbReference type="RefSeq" id="WP_136854763.1">
    <property type="nucleotide sequence ID" value="NZ_CALEYR010000046.1"/>
</dbReference>
<dbReference type="NCBIfam" id="NF005700">
    <property type="entry name" value="PRK07511.1"/>
    <property type="match status" value="1"/>
</dbReference>
<dbReference type="OrthoDB" id="7619812at2"/>
<dbReference type="PANTHER" id="PTHR43459">
    <property type="entry name" value="ENOYL-COA HYDRATASE"/>
    <property type="match status" value="1"/>
</dbReference>